<dbReference type="EMBL" id="AGNK02005219">
    <property type="status" value="NOT_ANNOTATED_CDS"/>
    <property type="molecule type" value="Genomic_DNA"/>
</dbReference>
<feature type="region of interest" description="Disordered" evidence="1">
    <location>
        <begin position="1"/>
        <end position="37"/>
    </location>
</feature>
<evidence type="ECO:0000256" key="1">
    <source>
        <dbReference type="SAM" id="MobiDB-lite"/>
    </source>
</evidence>
<dbReference type="AlphaFoldDB" id="K3ZK32"/>
<dbReference type="EnsemblPlants" id="KQK95769">
    <property type="protein sequence ID" value="KQK95769"/>
    <property type="gene ID" value="SETIT_026937mg"/>
</dbReference>
<organism evidence="2 3">
    <name type="scientific">Setaria italica</name>
    <name type="common">Foxtail millet</name>
    <name type="synonym">Panicum italicum</name>
    <dbReference type="NCBI Taxonomy" id="4555"/>
    <lineage>
        <taxon>Eukaryota</taxon>
        <taxon>Viridiplantae</taxon>
        <taxon>Streptophyta</taxon>
        <taxon>Embryophyta</taxon>
        <taxon>Tracheophyta</taxon>
        <taxon>Spermatophyta</taxon>
        <taxon>Magnoliopsida</taxon>
        <taxon>Liliopsida</taxon>
        <taxon>Poales</taxon>
        <taxon>Poaceae</taxon>
        <taxon>PACMAD clade</taxon>
        <taxon>Panicoideae</taxon>
        <taxon>Panicodae</taxon>
        <taxon>Paniceae</taxon>
        <taxon>Cenchrinae</taxon>
        <taxon>Setaria</taxon>
    </lineage>
</organism>
<accession>K3ZK32</accession>
<proteinExistence type="predicted"/>
<sequence length="164" mass="17647">MSGRDRTTAGDAEVSKAPVESHRAAATGQLPRAPGEAEAARMLPICAAQARSDGWWAPRGWTHLGVSPSCTCSSSCGAIAGGEEADDRDGVLGVAGRQRHARRRPLRMRVETQSKSEDSPSEEESQSSPVPDCHQVESESEHLAWHLSSHIVLKVVYMPCHVQL</sequence>
<keyword evidence="3" id="KW-1185">Reference proteome</keyword>
<feature type="compositionally biased region" description="Basic and acidic residues" evidence="1">
    <location>
        <begin position="108"/>
        <end position="118"/>
    </location>
</feature>
<reference evidence="2" key="2">
    <citation type="submission" date="2018-08" db="UniProtKB">
        <authorList>
            <consortium name="EnsemblPlants"/>
        </authorList>
    </citation>
    <scope>IDENTIFICATION</scope>
    <source>
        <strain evidence="2">Yugu1</strain>
    </source>
</reference>
<dbReference type="HOGENOM" id="CLU_1621833_0_0_1"/>
<reference evidence="3" key="1">
    <citation type="journal article" date="2012" name="Nat. Biotechnol.">
        <title>Reference genome sequence of the model plant Setaria.</title>
        <authorList>
            <person name="Bennetzen J.L."/>
            <person name="Schmutz J."/>
            <person name="Wang H."/>
            <person name="Percifield R."/>
            <person name="Hawkins J."/>
            <person name="Pontaroli A.C."/>
            <person name="Estep M."/>
            <person name="Feng L."/>
            <person name="Vaughn J.N."/>
            <person name="Grimwood J."/>
            <person name="Jenkins J."/>
            <person name="Barry K."/>
            <person name="Lindquist E."/>
            <person name="Hellsten U."/>
            <person name="Deshpande S."/>
            <person name="Wang X."/>
            <person name="Wu X."/>
            <person name="Mitros T."/>
            <person name="Triplett J."/>
            <person name="Yang X."/>
            <person name="Ye C.Y."/>
            <person name="Mauro-Herrera M."/>
            <person name="Wang L."/>
            <person name="Li P."/>
            <person name="Sharma M."/>
            <person name="Sharma R."/>
            <person name="Ronald P.C."/>
            <person name="Panaud O."/>
            <person name="Kellogg E.A."/>
            <person name="Brutnell T.P."/>
            <person name="Doust A.N."/>
            <person name="Tuskan G.A."/>
            <person name="Rokhsar D."/>
            <person name="Devos K.M."/>
        </authorList>
    </citation>
    <scope>NUCLEOTIDE SEQUENCE [LARGE SCALE GENOMIC DNA]</scope>
    <source>
        <strain evidence="3">cv. Yugu1</strain>
    </source>
</reference>
<evidence type="ECO:0000313" key="3">
    <source>
        <dbReference type="Proteomes" id="UP000004995"/>
    </source>
</evidence>
<evidence type="ECO:0000313" key="2">
    <source>
        <dbReference type="EnsemblPlants" id="KQK95769"/>
    </source>
</evidence>
<protein>
    <submittedName>
        <fullName evidence="2">Uncharacterized protein</fullName>
    </submittedName>
</protein>
<dbReference type="InParanoid" id="K3ZK32"/>
<dbReference type="Gramene" id="KQK95769">
    <property type="protein sequence ID" value="KQK95769"/>
    <property type="gene ID" value="SETIT_026937mg"/>
</dbReference>
<feature type="region of interest" description="Disordered" evidence="1">
    <location>
        <begin position="83"/>
        <end position="137"/>
    </location>
</feature>
<feature type="compositionally biased region" description="Basic residues" evidence="1">
    <location>
        <begin position="97"/>
        <end position="107"/>
    </location>
</feature>
<name>K3ZK32_SETIT</name>
<dbReference type="Proteomes" id="UP000004995">
    <property type="component" value="Unassembled WGS sequence"/>
</dbReference>